<evidence type="ECO:0000313" key="2">
    <source>
        <dbReference type="Proteomes" id="UP001583177"/>
    </source>
</evidence>
<reference evidence="1 2" key="1">
    <citation type="journal article" date="2024" name="IMA Fungus">
        <title>IMA Genome - F19 : A genome assembly and annotation guide to empower mycologists, including annotated draft genome sequences of Ceratocystis pirilliformis, Diaporthe australafricana, Fusarium ophioides, Paecilomyces lecythidis, and Sporothrix stenoceras.</title>
        <authorList>
            <person name="Aylward J."/>
            <person name="Wilson A.M."/>
            <person name="Visagie C.M."/>
            <person name="Spraker J."/>
            <person name="Barnes I."/>
            <person name="Buitendag C."/>
            <person name="Ceriani C."/>
            <person name="Del Mar Angel L."/>
            <person name="du Plessis D."/>
            <person name="Fuchs T."/>
            <person name="Gasser K."/>
            <person name="Kramer D."/>
            <person name="Li W."/>
            <person name="Munsamy K."/>
            <person name="Piso A."/>
            <person name="Price J.L."/>
            <person name="Sonnekus B."/>
            <person name="Thomas C."/>
            <person name="van der Nest A."/>
            <person name="van Dijk A."/>
            <person name="van Heerden A."/>
            <person name="van Vuuren N."/>
            <person name="Yilmaz N."/>
            <person name="Duong T.A."/>
            <person name="van der Merwe N.A."/>
            <person name="Wingfield M.J."/>
            <person name="Wingfield B.D."/>
        </authorList>
    </citation>
    <scope>NUCLEOTIDE SEQUENCE [LARGE SCALE GENOMIC DNA]</scope>
    <source>
        <strain evidence="1 2">CMW 18300</strain>
    </source>
</reference>
<dbReference type="EMBL" id="JAWRVE010000002">
    <property type="protein sequence ID" value="KAL1883339.1"/>
    <property type="molecule type" value="Genomic_DNA"/>
</dbReference>
<accession>A0ABR3Y6I7</accession>
<dbReference type="Proteomes" id="UP001583177">
    <property type="component" value="Unassembled WGS sequence"/>
</dbReference>
<comment type="caution">
    <text evidence="1">The sequence shown here is derived from an EMBL/GenBank/DDBJ whole genome shotgun (WGS) entry which is preliminary data.</text>
</comment>
<name>A0ABR3Y6I7_9PEZI</name>
<protein>
    <recommendedName>
        <fullName evidence="3">Extracellular membrane protein CFEM domain-containing protein</fullName>
    </recommendedName>
</protein>
<evidence type="ECO:0008006" key="3">
    <source>
        <dbReference type="Google" id="ProtNLM"/>
    </source>
</evidence>
<evidence type="ECO:0000313" key="1">
    <source>
        <dbReference type="EMBL" id="KAL1883339.1"/>
    </source>
</evidence>
<proteinExistence type="predicted"/>
<gene>
    <name evidence="1" type="ORF">Daus18300_000397</name>
</gene>
<organism evidence="1 2">
    <name type="scientific">Diaporthe australafricana</name>
    <dbReference type="NCBI Taxonomy" id="127596"/>
    <lineage>
        <taxon>Eukaryota</taxon>
        <taxon>Fungi</taxon>
        <taxon>Dikarya</taxon>
        <taxon>Ascomycota</taxon>
        <taxon>Pezizomycotina</taxon>
        <taxon>Sordariomycetes</taxon>
        <taxon>Sordariomycetidae</taxon>
        <taxon>Diaporthales</taxon>
        <taxon>Diaporthaceae</taxon>
        <taxon>Diaporthe</taxon>
    </lineage>
</organism>
<keyword evidence="2" id="KW-1185">Reference proteome</keyword>
<sequence length="176" mass="16960">MTSTSSNAVTSTTASAGATNTCTSPSLYDIPVNDTACAIPYGGNHTDVMSNCCKSADVVSYQDNCGLYCLVIDQTVSDVTDCLYGDGIAWADAFCNGEGNDTATATAGGGGALATGASVVGGASASKTGGSSSSSSTSSSSSSAAAGVVPVKGFGTAGLAVSGMLLSSVLFGVLQL</sequence>